<gene>
    <name evidence="3" type="ORF">CSW25_07090</name>
    <name evidence="2" type="ORF">CSW38_08190</name>
    <name evidence="1" type="ORF">CSW45_01465</name>
</gene>
<reference evidence="3" key="1">
    <citation type="submission" date="2017-10" db="EMBL/GenBank/DDBJ databases">
        <authorList>
            <person name="Wilpiszeski R.L."/>
            <person name="Zhidan Z."/>
            <person name="House C.H."/>
        </authorList>
    </citation>
    <scope>NUCLEOTIDE SEQUENCE</scope>
    <source>
        <strain evidence="3">12_S12</strain>
    </source>
</reference>
<accession>A0A430RFU0</accession>
<evidence type="ECO:0000313" key="5">
    <source>
        <dbReference type="Proteomes" id="UP000287306"/>
    </source>
</evidence>
<sequence length="89" mass="10252">MWADDLARDDLESLERARQEIEMWTALLRERYGYETHLGWNSVLERWEAVAFSPSPEGRMVGYGWGATRLEALRSLAADLGHSQLAKEE</sequence>
<evidence type="ECO:0000313" key="2">
    <source>
        <dbReference type="EMBL" id="RTH25111.1"/>
    </source>
</evidence>
<dbReference type="EMBL" id="PEML01000221">
    <property type="protein sequence ID" value="RTI07005.1"/>
    <property type="molecule type" value="Genomic_DNA"/>
</dbReference>
<evidence type="ECO:0000313" key="6">
    <source>
        <dbReference type="Proteomes" id="UP000287962"/>
    </source>
</evidence>
<protein>
    <submittedName>
        <fullName evidence="1">Uncharacterized protein</fullName>
    </submittedName>
</protein>
<dbReference type="AlphaFoldDB" id="A0A430RFU0"/>
<dbReference type="Proteomes" id="UP000287962">
    <property type="component" value="Unassembled WGS sequence"/>
</dbReference>
<comment type="caution">
    <text evidence="1">The sequence shown here is derived from an EMBL/GenBank/DDBJ whole genome shotgun (WGS) entry which is preliminary data.</text>
</comment>
<evidence type="ECO:0000313" key="4">
    <source>
        <dbReference type="Proteomes" id="UP000286910"/>
    </source>
</evidence>
<dbReference type="EMBL" id="PELY01000253">
    <property type="protein sequence ID" value="RTH25111.1"/>
    <property type="molecule type" value="Genomic_DNA"/>
</dbReference>
<organism evidence="1 4">
    <name type="scientific">Thermus scotoductus</name>
    <dbReference type="NCBI Taxonomy" id="37636"/>
    <lineage>
        <taxon>Bacteria</taxon>
        <taxon>Thermotogati</taxon>
        <taxon>Deinococcota</taxon>
        <taxon>Deinococci</taxon>
        <taxon>Thermales</taxon>
        <taxon>Thermaceae</taxon>
        <taxon>Thermus</taxon>
    </lineage>
</organism>
<dbReference type="EMBL" id="PELR01000030">
    <property type="protein sequence ID" value="RTH06657.1"/>
    <property type="molecule type" value="Genomic_DNA"/>
</dbReference>
<evidence type="ECO:0000313" key="1">
    <source>
        <dbReference type="EMBL" id="RTH06657.1"/>
    </source>
</evidence>
<dbReference type="RefSeq" id="WP_172955508.1">
    <property type="nucleotide sequence ID" value="NZ_PELN01000032.1"/>
</dbReference>
<evidence type="ECO:0000313" key="3">
    <source>
        <dbReference type="EMBL" id="RTI07005.1"/>
    </source>
</evidence>
<keyword evidence="6" id="KW-1185">Reference proteome</keyword>
<dbReference type="Proteomes" id="UP000287306">
    <property type="component" value="Unassembled WGS sequence"/>
</dbReference>
<dbReference type="Proteomes" id="UP000286910">
    <property type="component" value="Unassembled WGS sequence"/>
</dbReference>
<name>A0A430RFU0_THESC</name>
<proteinExistence type="predicted"/>
<reference evidence="4 5" key="2">
    <citation type="journal article" date="2019" name="Extremophiles">
        <title>Biogeography of thermophiles and predominance of Thermus scotoductus in domestic water heaters.</title>
        <authorList>
            <person name="Wilpiszeski R.L."/>
            <person name="Zhang Z."/>
            <person name="House C.H."/>
        </authorList>
    </citation>
    <scope>NUCLEOTIDE SEQUENCE [LARGE SCALE GENOMIC DNA]</scope>
    <source>
        <strain evidence="3 6">12_S12</strain>
        <strain evidence="2 5">25_S25</strain>
        <strain evidence="1 4">32_S32</strain>
    </source>
</reference>